<keyword evidence="3" id="KW-1185">Reference proteome</keyword>
<evidence type="ECO:0000313" key="3">
    <source>
        <dbReference type="Proteomes" id="UP001176961"/>
    </source>
</evidence>
<dbReference type="AlphaFoldDB" id="A0AA36H4Q9"/>
<keyword evidence="1" id="KW-0732">Signal</keyword>
<gene>
    <name evidence="2" type="ORF">CYNAS_LOCUS16079</name>
</gene>
<evidence type="ECO:0000256" key="1">
    <source>
        <dbReference type="SAM" id="SignalP"/>
    </source>
</evidence>
<name>A0AA36H4Q9_CYLNA</name>
<feature type="chain" id="PRO_5041298587" evidence="1">
    <location>
        <begin position="18"/>
        <end position="570"/>
    </location>
</feature>
<proteinExistence type="predicted"/>
<comment type="caution">
    <text evidence="2">The sequence shown here is derived from an EMBL/GenBank/DDBJ whole genome shotgun (WGS) entry which is preliminary data.</text>
</comment>
<dbReference type="EMBL" id="CATQJL010000305">
    <property type="protein sequence ID" value="CAJ0604096.1"/>
    <property type="molecule type" value="Genomic_DNA"/>
</dbReference>
<dbReference type="Proteomes" id="UP001176961">
    <property type="component" value="Unassembled WGS sequence"/>
</dbReference>
<sequence length="570" mass="63776">MRAAAVVLLLLLDLVNSQPSDPVIVHKDLVVRDDPRPLSSLVSEAAVVNEVSAVPSETNATQKKRRNVYDMAPSTGTNVDKIKDIELGPTSIVIATTKQGPVDSLKIHIELTDLQDNRALPPIDLFGLFLVVARGRYTVPFLKPERWYALSFTSENTVDGEVNVNKETRLIRTTSRQHNVTAPEDLYEVEVHRDLDGEINAEKIYITLKWRGAERFPNGEVYVTVKVQCGTSSTTENMILHPEEDSVTIEISMDVNYDLETLDPDLKKVLAHATPLKCHRLCWVSSLRTTSPSLAETFENVAVEQCQRIEGTEVTDYLRQMSRYTVEKRDSGYKLVVDTAIHENKEEGYVTLTAQNLAKVDSEPRKKTFSTGKSNGTFCLPLSSDSVYTVQYKYTKTKPFQYSNEEHFLVETPSNSENFTESSQPLVETTFELENRTVGENQVIQIPVVTLSRGGAFSTADVKMSIDPLCEENATATTVEFTDENLSKKFELTTVICSNFPQAKFCNETGVYPDCSPILCYSTEVSHEGVVYPSSESHCVNVTEQIPLNRSTHVRCCTALLLIVLEFLYL</sequence>
<protein>
    <submittedName>
        <fullName evidence="2">Uncharacterized protein</fullName>
    </submittedName>
</protein>
<feature type="signal peptide" evidence="1">
    <location>
        <begin position="1"/>
        <end position="17"/>
    </location>
</feature>
<reference evidence="2" key="1">
    <citation type="submission" date="2023-07" db="EMBL/GenBank/DDBJ databases">
        <authorList>
            <consortium name="CYATHOMIX"/>
        </authorList>
    </citation>
    <scope>NUCLEOTIDE SEQUENCE</scope>
    <source>
        <strain evidence="2">N/A</strain>
    </source>
</reference>
<accession>A0AA36H4Q9</accession>
<organism evidence="2 3">
    <name type="scientific">Cylicocyclus nassatus</name>
    <name type="common">Nematode worm</name>
    <dbReference type="NCBI Taxonomy" id="53992"/>
    <lineage>
        <taxon>Eukaryota</taxon>
        <taxon>Metazoa</taxon>
        <taxon>Ecdysozoa</taxon>
        <taxon>Nematoda</taxon>
        <taxon>Chromadorea</taxon>
        <taxon>Rhabditida</taxon>
        <taxon>Rhabditina</taxon>
        <taxon>Rhabditomorpha</taxon>
        <taxon>Strongyloidea</taxon>
        <taxon>Strongylidae</taxon>
        <taxon>Cylicocyclus</taxon>
    </lineage>
</organism>
<evidence type="ECO:0000313" key="2">
    <source>
        <dbReference type="EMBL" id="CAJ0604096.1"/>
    </source>
</evidence>